<sequence>MDFLTNDAKFLLTSMYAEYLTRRKAEISKKQARNFQNINYLKNNIMSEWSEEDILDTCYELDKYGYITGTKADNTFYTLSLTTEAIAELENQFREPTLKERIENVLDFAAKIKSVIPFV</sequence>
<dbReference type="RefSeq" id="WP_061866425.1">
    <property type="nucleotide sequence ID" value="NZ_KQ970815.1"/>
</dbReference>
<comment type="caution">
    <text evidence="1">The sequence shown here is derived from an EMBL/GenBank/DDBJ whole genome shotgun (WGS) entry which is preliminary data.</text>
</comment>
<dbReference type="AlphaFoldDB" id="A0A139RF26"/>
<dbReference type="Proteomes" id="UP000072989">
    <property type="component" value="Unassembled WGS sequence"/>
</dbReference>
<dbReference type="EMBL" id="LQZE01000369">
    <property type="protein sequence ID" value="KXU13379.1"/>
    <property type="molecule type" value="Genomic_DNA"/>
</dbReference>
<organism evidence="1 2">
    <name type="scientific">Streptococcus oralis</name>
    <dbReference type="NCBI Taxonomy" id="1303"/>
    <lineage>
        <taxon>Bacteria</taxon>
        <taxon>Bacillati</taxon>
        <taxon>Bacillota</taxon>
        <taxon>Bacilli</taxon>
        <taxon>Lactobacillales</taxon>
        <taxon>Streptococcaceae</taxon>
        <taxon>Streptococcus</taxon>
    </lineage>
</organism>
<evidence type="ECO:0000313" key="2">
    <source>
        <dbReference type="Proteomes" id="UP000072989"/>
    </source>
</evidence>
<proteinExistence type="predicted"/>
<evidence type="ECO:0000313" key="1">
    <source>
        <dbReference type="EMBL" id="KXU13379.1"/>
    </source>
</evidence>
<protein>
    <recommendedName>
        <fullName evidence="3">Phage protein</fullName>
    </recommendedName>
</protein>
<name>A0A139RF26_STROR</name>
<evidence type="ECO:0008006" key="3">
    <source>
        <dbReference type="Google" id="ProtNLM"/>
    </source>
</evidence>
<accession>A0A139RF26</accession>
<reference evidence="1 2" key="1">
    <citation type="submission" date="2016-01" db="EMBL/GenBank/DDBJ databases">
        <title>Highly variable Streptococcus oralis are common among viridans streptococci isolated from primates.</title>
        <authorList>
            <person name="Denapaite D."/>
            <person name="Rieger M."/>
            <person name="Koendgen S."/>
            <person name="Brueckner R."/>
            <person name="Ochigava I."/>
            <person name="Kappeler P."/>
            <person name="Maetz-Rensing K."/>
            <person name="Leendertz F."/>
            <person name="Hakenbeck R."/>
        </authorList>
    </citation>
    <scope>NUCLEOTIDE SEQUENCE [LARGE SCALE GENOMIC DNA]</scope>
    <source>
        <strain evidence="1 2">DD17</strain>
    </source>
</reference>
<dbReference type="PATRIC" id="fig|1303.87.peg.2091"/>
<gene>
    <name evidence="1" type="ORF">SORDD17_01748</name>
</gene>